<evidence type="ECO:0000256" key="5">
    <source>
        <dbReference type="ARBA" id="ARBA00023244"/>
    </source>
</evidence>
<protein>
    <recommendedName>
        <fullName evidence="7 9">Uroporphyrinogen-III synthase</fullName>
        <ecNumber evidence="3 9">4.2.1.75</ecNumber>
    </recommendedName>
</protein>
<organism evidence="11 12">
    <name type="scientific">Vibrio ostreicida</name>
    <dbReference type="NCBI Taxonomy" id="526588"/>
    <lineage>
        <taxon>Bacteria</taxon>
        <taxon>Pseudomonadati</taxon>
        <taxon>Pseudomonadota</taxon>
        <taxon>Gammaproteobacteria</taxon>
        <taxon>Vibrionales</taxon>
        <taxon>Vibrionaceae</taxon>
        <taxon>Vibrio</taxon>
    </lineage>
</organism>
<evidence type="ECO:0000256" key="3">
    <source>
        <dbReference type="ARBA" id="ARBA00013109"/>
    </source>
</evidence>
<evidence type="ECO:0000256" key="9">
    <source>
        <dbReference type="RuleBase" id="RU366031"/>
    </source>
</evidence>
<evidence type="ECO:0000313" key="11">
    <source>
        <dbReference type="EMBL" id="MDN3608759.1"/>
    </source>
</evidence>
<dbReference type="InterPro" id="IPR036108">
    <property type="entry name" value="4pyrrol_syn_uPrphyn_synt_sf"/>
</dbReference>
<dbReference type="RefSeq" id="WP_170883741.1">
    <property type="nucleotide sequence ID" value="NZ_JABEYA020000022.1"/>
</dbReference>
<dbReference type="Gene3D" id="3.40.50.10090">
    <property type="match status" value="2"/>
</dbReference>
<evidence type="ECO:0000256" key="7">
    <source>
        <dbReference type="ARBA" id="ARBA00040167"/>
    </source>
</evidence>
<dbReference type="InterPro" id="IPR003754">
    <property type="entry name" value="4pyrrol_synth_uPrphyn_synth"/>
</dbReference>
<keyword evidence="5 9" id="KW-0627">Porphyrin biosynthesis</keyword>
<dbReference type="PANTHER" id="PTHR38042:SF1">
    <property type="entry name" value="UROPORPHYRINOGEN-III SYNTHASE, CHLOROPLASTIC"/>
    <property type="match status" value="1"/>
</dbReference>
<accession>A0ABT8BQY3</accession>
<dbReference type="Proteomes" id="UP001238540">
    <property type="component" value="Unassembled WGS sequence"/>
</dbReference>
<comment type="catalytic activity">
    <reaction evidence="8 9">
        <text>hydroxymethylbilane = uroporphyrinogen III + H2O</text>
        <dbReference type="Rhea" id="RHEA:18965"/>
        <dbReference type="ChEBI" id="CHEBI:15377"/>
        <dbReference type="ChEBI" id="CHEBI:57308"/>
        <dbReference type="ChEBI" id="CHEBI:57845"/>
        <dbReference type="EC" id="4.2.1.75"/>
    </reaction>
</comment>
<dbReference type="PANTHER" id="PTHR38042">
    <property type="entry name" value="UROPORPHYRINOGEN-III SYNTHASE, CHLOROPLASTIC"/>
    <property type="match status" value="1"/>
</dbReference>
<sequence length="244" mass="27444">MTVLVTRPDSQGDSLCQQLNQLGIRAFHHPLIDIKPGKSLPGLANKIHHYDFIIAVSQHAVTISQQELATNWPKSATYLAIGQKTAHILGKLSQQKVHYPDVSDSEHLLDLNILKHVKNKKVVILRGNGGRELISDTLNARGAQVSYLEVYQRTNVAFDSDRLVPYWKDNNIQKLVITSSDQLRYFVSQLTTEQSDWVFRLHLYVPSQRIAQHAHSLGFVHITNTNSAANKDLLAILQSKETGQ</sequence>
<dbReference type="EC" id="4.2.1.75" evidence="3 9"/>
<dbReference type="InterPro" id="IPR039793">
    <property type="entry name" value="UROS/Hem4"/>
</dbReference>
<comment type="function">
    <text evidence="6 9">Catalyzes cyclization of the linear tetrapyrrole, hydroxymethylbilane, to the macrocyclic uroporphyrinogen III.</text>
</comment>
<feature type="domain" description="Tetrapyrrole biosynthesis uroporphyrinogen III synthase" evidence="10">
    <location>
        <begin position="15"/>
        <end position="223"/>
    </location>
</feature>
<evidence type="ECO:0000256" key="8">
    <source>
        <dbReference type="ARBA" id="ARBA00048617"/>
    </source>
</evidence>
<keyword evidence="12" id="KW-1185">Reference proteome</keyword>
<evidence type="ECO:0000256" key="1">
    <source>
        <dbReference type="ARBA" id="ARBA00004772"/>
    </source>
</evidence>
<evidence type="ECO:0000256" key="6">
    <source>
        <dbReference type="ARBA" id="ARBA00037589"/>
    </source>
</evidence>
<evidence type="ECO:0000256" key="4">
    <source>
        <dbReference type="ARBA" id="ARBA00023239"/>
    </source>
</evidence>
<comment type="similarity">
    <text evidence="2 9">Belongs to the uroporphyrinogen-III synthase family.</text>
</comment>
<dbReference type="GO" id="GO:0004852">
    <property type="term" value="F:uroporphyrinogen-III synthase activity"/>
    <property type="evidence" value="ECO:0007669"/>
    <property type="project" value="UniProtKB-EC"/>
</dbReference>
<gene>
    <name evidence="11" type="ORF">QWZ16_03200</name>
</gene>
<proteinExistence type="inferred from homology"/>
<dbReference type="CDD" id="cd06578">
    <property type="entry name" value="HemD"/>
    <property type="match status" value="1"/>
</dbReference>
<evidence type="ECO:0000259" key="10">
    <source>
        <dbReference type="Pfam" id="PF02602"/>
    </source>
</evidence>
<evidence type="ECO:0000313" key="12">
    <source>
        <dbReference type="Proteomes" id="UP001238540"/>
    </source>
</evidence>
<dbReference type="SUPFAM" id="SSF69618">
    <property type="entry name" value="HemD-like"/>
    <property type="match status" value="1"/>
</dbReference>
<dbReference type="Pfam" id="PF02602">
    <property type="entry name" value="HEM4"/>
    <property type="match status" value="1"/>
</dbReference>
<dbReference type="NCBIfam" id="NF004585">
    <property type="entry name" value="PRK05928.2-2"/>
    <property type="match status" value="1"/>
</dbReference>
<evidence type="ECO:0000256" key="2">
    <source>
        <dbReference type="ARBA" id="ARBA00008133"/>
    </source>
</evidence>
<name>A0ABT8BQY3_9VIBR</name>
<comment type="pathway">
    <text evidence="1 9">Porphyrin-containing compound metabolism; protoporphyrin-IX biosynthesis; coproporphyrinogen-III from 5-aminolevulinate: step 3/4.</text>
</comment>
<dbReference type="EMBL" id="JAUFQC010000001">
    <property type="protein sequence ID" value="MDN3608759.1"/>
    <property type="molecule type" value="Genomic_DNA"/>
</dbReference>
<keyword evidence="4 9" id="KW-0456">Lyase</keyword>
<reference evidence="12" key="1">
    <citation type="journal article" date="2019" name="Int. J. Syst. Evol. Microbiol.">
        <title>The Global Catalogue of Microorganisms (GCM) 10K type strain sequencing project: providing services to taxonomists for standard genome sequencing and annotation.</title>
        <authorList>
            <consortium name="The Broad Institute Genomics Platform"/>
            <consortium name="The Broad Institute Genome Sequencing Center for Infectious Disease"/>
            <person name="Wu L."/>
            <person name="Ma J."/>
        </authorList>
    </citation>
    <scope>NUCLEOTIDE SEQUENCE [LARGE SCALE GENOMIC DNA]</scope>
    <source>
        <strain evidence="12">CECT 7398</strain>
    </source>
</reference>
<comment type="caution">
    <text evidence="11">The sequence shown here is derived from an EMBL/GenBank/DDBJ whole genome shotgun (WGS) entry which is preliminary data.</text>
</comment>